<dbReference type="AlphaFoldDB" id="A0A1M5I7Y8"/>
<sequence length="188" mass="22158">MDILTSTINREIANFFISDSKEFLFRYQKLKEFQNHLSNRSKLMIDLLFSIECSLKALIFFESTEDEKMTYKRIKTHNLKNLSDRILDRTGLADLEQSILDNSEIYNVSSRHTLDANINFREEHVLGRRYYGTIADFVWLEKLYEVAKGVMEFAESKDSTVFQPTNFTDFDLDILIEKSNRIINISTR</sequence>
<accession>A0A1M5I7Y8</accession>
<dbReference type="OrthoDB" id="1097701at2"/>
<evidence type="ECO:0000313" key="2">
    <source>
        <dbReference type="Proteomes" id="UP000184518"/>
    </source>
</evidence>
<dbReference type="EMBL" id="FQUT01000012">
    <property type="protein sequence ID" value="SHG24372.1"/>
    <property type="molecule type" value="Genomic_DNA"/>
</dbReference>
<keyword evidence="2" id="KW-1185">Reference proteome</keyword>
<protein>
    <recommendedName>
        <fullName evidence="3">HEPN AbiU2-like domain-containing protein</fullName>
    </recommendedName>
</protein>
<evidence type="ECO:0000313" key="1">
    <source>
        <dbReference type="EMBL" id="SHG24372.1"/>
    </source>
</evidence>
<organism evidence="1 2">
    <name type="scientific">Chryseobacterium arachidis</name>
    <dbReference type="NCBI Taxonomy" id="1416778"/>
    <lineage>
        <taxon>Bacteria</taxon>
        <taxon>Pseudomonadati</taxon>
        <taxon>Bacteroidota</taxon>
        <taxon>Flavobacteriia</taxon>
        <taxon>Flavobacteriales</taxon>
        <taxon>Weeksellaceae</taxon>
        <taxon>Chryseobacterium group</taxon>
        <taxon>Chryseobacterium</taxon>
    </lineage>
</organism>
<name>A0A1M5I7Y8_9FLAO</name>
<gene>
    <name evidence="1" type="ORF">SAMN05443633_11233</name>
</gene>
<dbReference type="RefSeq" id="WP_072961399.1">
    <property type="nucleotide sequence ID" value="NZ_FQUT01000012.1"/>
</dbReference>
<reference evidence="2" key="1">
    <citation type="submission" date="2016-11" db="EMBL/GenBank/DDBJ databases">
        <authorList>
            <person name="Varghese N."/>
            <person name="Submissions S."/>
        </authorList>
    </citation>
    <scope>NUCLEOTIDE SEQUENCE [LARGE SCALE GENOMIC DNA]</scope>
    <source>
        <strain evidence="2">DSM 27619</strain>
    </source>
</reference>
<evidence type="ECO:0008006" key="3">
    <source>
        <dbReference type="Google" id="ProtNLM"/>
    </source>
</evidence>
<proteinExistence type="predicted"/>
<dbReference type="STRING" id="1416778.SAMN05443633_11233"/>
<dbReference type="Proteomes" id="UP000184518">
    <property type="component" value="Unassembled WGS sequence"/>
</dbReference>